<evidence type="ECO:0000256" key="10">
    <source>
        <dbReference type="SAM" id="SignalP"/>
    </source>
</evidence>
<dbReference type="EMBL" id="MT362617">
    <property type="protein sequence ID" value="QNL17846.1"/>
    <property type="molecule type" value="Genomic_DNA"/>
</dbReference>
<keyword evidence="9" id="KW-1278">Translocase</keyword>
<keyword evidence="9" id="KW-0679">Respiratory chain</keyword>
<keyword evidence="9 11" id="KW-0496">Mitochondrion</keyword>
<evidence type="ECO:0000256" key="6">
    <source>
        <dbReference type="ARBA" id="ARBA00022989"/>
    </source>
</evidence>
<dbReference type="GO" id="GO:0008137">
    <property type="term" value="F:NADH dehydrogenase (ubiquinone) activity"/>
    <property type="evidence" value="ECO:0007669"/>
    <property type="project" value="UniProtKB-UniRule"/>
</dbReference>
<keyword evidence="9" id="KW-0249">Electron transport</keyword>
<keyword evidence="10" id="KW-0732">Signal</keyword>
<evidence type="ECO:0000256" key="4">
    <source>
        <dbReference type="ARBA" id="ARBA00022448"/>
    </source>
</evidence>
<comment type="subcellular location">
    <subcellularLocation>
        <location evidence="1">Membrane</location>
    </subcellularLocation>
    <subcellularLocation>
        <location evidence="9">Mitochondrion membrane</location>
        <topology evidence="9">Multi-pass membrane protein</topology>
    </subcellularLocation>
</comment>
<dbReference type="GO" id="GO:0031966">
    <property type="term" value="C:mitochondrial membrane"/>
    <property type="evidence" value="ECO:0007669"/>
    <property type="project" value="UniProtKB-SubCell"/>
</dbReference>
<dbReference type="PANTHER" id="PTHR11058:SF9">
    <property type="entry name" value="NADH-UBIQUINONE OXIDOREDUCTASE CHAIN 3"/>
    <property type="match status" value="1"/>
</dbReference>
<comment type="catalytic activity">
    <reaction evidence="8 9">
        <text>a ubiquinone + NADH + 5 H(+)(in) = a ubiquinol + NAD(+) + 4 H(+)(out)</text>
        <dbReference type="Rhea" id="RHEA:29091"/>
        <dbReference type="Rhea" id="RHEA-COMP:9565"/>
        <dbReference type="Rhea" id="RHEA-COMP:9566"/>
        <dbReference type="ChEBI" id="CHEBI:15378"/>
        <dbReference type="ChEBI" id="CHEBI:16389"/>
        <dbReference type="ChEBI" id="CHEBI:17976"/>
        <dbReference type="ChEBI" id="CHEBI:57540"/>
        <dbReference type="ChEBI" id="CHEBI:57945"/>
        <dbReference type="EC" id="7.1.1.2"/>
    </reaction>
</comment>
<geneLocation type="mitochondrion" evidence="11"/>
<dbReference type="Pfam" id="PF00507">
    <property type="entry name" value="Oxidored_q4"/>
    <property type="match status" value="1"/>
</dbReference>
<evidence type="ECO:0000256" key="1">
    <source>
        <dbReference type="ARBA" id="ARBA00004370"/>
    </source>
</evidence>
<dbReference type="PANTHER" id="PTHR11058">
    <property type="entry name" value="NADH-UBIQUINONE OXIDOREDUCTASE CHAIN 3"/>
    <property type="match status" value="1"/>
</dbReference>
<dbReference type="AlphaFoldDB" id="A0A7G8ZGG1"/>
<evidence type="ECO:0000256" key="2">
    <source>
        <dbReference type="ARBA" id="ARBA00008472"/>
    </source>
</evidence>
<feature type="signal peptide" evidence="10">
    <location>
        <begin position="1"/>
        <end position="23"/>
    </location>
</feature>
<feature type="transmembrane region" description="Helical" evidence="9">
    <location>
        <begin position="52"/>
        <end position="72"/>
    </location>
</feature>
<evidence type="ECO:0000256" key="8">
    <source>
        <dbReference type="ARBA" id="ARBA00049551"/>
    </source>
</evidence>
<keyword evidence="9" id="KW-0830">Ubiquinone</keyword>
<feature type="chain" id="PRO_5028970660" description="NADH-ubiquinone oxidoreductase chain 3" evidence="10">
    <location>
        <begin position="24"/>
        <end position="127"/>
    </location>
</feature>
<evidence type="ECO:0000313" key="11">
    <source>
        <dbReference type="EMBL" id="QNL17846.1"/>
    </source>
</evidence>
<protein>
    <recommendedName>
        <fullName evidence="3 9">NADH-ubiquinone oxidoreductase chain 3</fullName>
        <ecNumber evidence="9">7.1.1.2</ecNumber>
    </recommendedName>
</protein>
<dbReference type="Gene3D" id="1.20.58.1610">
    <property type="entry name" value="NADH:ubiquinone/plastoquinone oxidoreductase, chain 3"/>
    <property type="match status" value="1"/>
</dbReference>
<sequence>MLVLFLLVPVLVAVLLLLNVLLAVHRPDTEKVSAYECGFNVLSHQVRAPFAVQYYLVGILFLIFDLEIAVLYPLAVTLYEVTAYGFYVAMLFVVMLTIGFVYEYGKGALKFTDHRSSINRTMLSTMQ</sequence>
<organism evidence="11 12">
    <name type="scientific">Rhodotorula toruloides (strain NP11)</name>
    <name type="common">Yeast</name>
    <name type="synonym">Rhodosporidium toruloides</name>
    <dbReference type="NCBI Taxonomy" id="1130832"/>
    <lineage>
        <taxon>Eukaryota</taxon>
        <taxon>Fungi</taxon>
        <taxon>Dikarya</taxon>
        <taxon>Basidiomycota</taxon>
        <taxon>Pucciniomycotina</taxon>
        <taxon>Microbotryomycetes</taxon>
        <taxon>Sporidiobolales</taxon>
        <taxon>Sporidiobolaceae</taxon>
        <taxon>Rhodotorula</taxon>
    </lineage>
</organism>
<evidence type="ECO:0000256" key="9">
    <source>
        <dbReference type="RuleBase" id="RU003640"/>
    </source>
</evidence>
<feature type="transmembrane region" description="Helical" evidence="9">
    <location>
        <begin position="84"/>
        <end position="102"/>
    </location>
</feature>
<proteinExistence type="inferred from homology"/>
<gene>
    <name evidence="11" type="primary">nad3</name>
</gene>
<comment type="function">
    <text evidence="9">Core subunit of the mitochondrial membrane respiratory chain NADH dehydrogenase (Complex I) which catalyzes electron transfer from NADH through the respiratory chain, using ubiquinone as an electron acceptor. Essential for the catalytic activity of complex I.</text>
</comment>
<evidence type="ECO:0000313" key="12">
    <source>
        <dbReference type="Proteomes" id="UP000016926"/>
    </source>
</evidence>
<keyword evidence="5 9" id="KW-0812">Transmembrane</keyword>
<dbReference type="EC" id="7.1.1.2" evidence="9"/>
<dbReference type="Proteomes" id="UP000016926">
    <property type="component" value="Mitochondrion"/>
</dbReference>
<dbReference type="GO" id="GO:0030964">
    <property type="term" value="C:NADH dehydrogenase complex"/>
    <property type="evidence" value="ECO:0007669"/>
    <property type="project" value="TreeGrafter"/>
</dbReference>
<keyword evidence="6 9" id="KW-1133">Transmembrane helix</keyword>
<dbReference type="InterPro" id="IPR038430">
    <property type="entry name" value="NDAH_ubi_oxred_su3_sf"/>
</dbReference>
<dbReference type="InterPro" id="IPR000440">
    <property type="entry name" value="NADH_UbQ/plastoQ_OxRdtase_su3"/>
</dbReference>
<keyword evidence="12" id="KW-1185">Reference proteome</keyword>
<reference evidence="11 12" key="1">
    <citation type="journal article" date="2020" name="FEMS Yeast Res.">
        <title>The complete mitochondrial genome of the lipid-producing yeast Rhodotorula toruloides.</title>
        <authorList>
            <person name="Zhou R."/>
            <person name="Zhu Z."/>
            <person name="Zhang S."/>
            <person name="Zhao Z.K."/>
        </authorList>
    </citation>
    <scope>NUCLEOTIDE SEQUENCE [LARGE SCALE GENOMIC DNA]</scope>
    <source>
        <strain evidence="11 12">NP11</strain>
    </source>
</reference>
<name>A0A7G8ZGG1_RHOT1</name>
<keyword evidence="7 9" id="KW-0472">Membrane</keyword>
<keyword evidence="4 9" id="KW-0813">Transport</keyword>
<evidence type="ECO:0000256" key="5">
    <source>
        <dbReference type="ARBA" id="ARBA00022692"/>
    </source>
</evidence>
<accession>A0A7G8ZGG1</accession>
<evidence type="ECO:0000256" key="3">
    <source>
        <dbReference type="ARBA" id="ARBA00021007"/>
    </source>
</evidence>
<keyword evidence="9" id="KW-0520">NAD</keyword>
<evidence type="ECO:0000256" key="7">
    <source>
        <dbReference type="ARBA" id="ARBA00023136"/>
    </source>
</evidence>
<comment type="similarity">
    <text evidence="2 9">Belongs to the complex I subunit 3 family.</text>
</comment>